<protein>
    <submittedName>
        <fullName evidence="1">Uncharacterized protein</fullName>
    </submittedName>
</protein>
<comment type="caution">
    <text evidence="1">The sequence shown here is derived from an EMBL/GenBank/DDBJ whole genome shotgun (WGS) entry which is preliminary data.</text>
</comment>
<keyword evidence="2" id="KW-1185">Reference proteome</keyword>
<dbReference type="AlphaFoldDB" id="A0AA35W2S8"/>
<reference evidence="1" key="1">
    <citation type="submission" date="2023-03" db="EMBL/GenBank/DDBJ databases">
        <authorList>
            <person name="Steffen K."/>
            <person name="Cardenas P."/>
        </authorList>
    </citation>
    <scope>NUCLEOTIDE SEQUENCE</scope>
</reference>
<gene>
    <name evidence="1" type="ORF">GBAR_LOCUS4160</name>
</gene>
<dbReference type="Proteomes" id="UP001174909">
    <property type="component" value="Unassembled WGS sequence"/>
</dbReference>
<proteinExistence type="predicted"/>
<dbReference type="EMBL" id="CASHTH010000600">
    <property type="protein sequence ID" value="CAI8005334.1"/>
    <property type="molecule type" value="Genomic_DNA"/>
</dbReference>
<name>A0AA35W2S8_GEOBA</name>
<accession>A0AA35W2S8</accession>
<evidence type="ECO:0000313" key="1">
    <source>
        <dbReference type="EMBL" id="CAI8005334.1"/>
    </source>
</evidence>
<organism evidence="1 2">
    <name type="scientific">Geodia barretti</name>
    <name type="common">Barrett's horny sponge</name>
    <dbReference type="NCBI Taxonomy" id="519541"/>
    <lineage>
        <taxon>Eukaryota</taxon>
        <taxon>Metazoa</taxon>
        <taxon>Porifera</taxon>
        <taxon>Demospongiae</taxon>
        <taxon>Heteroscleromorpha</taxon>
        <taxon>Tetractinellida</taxon>
        <taxon>Astrophorina</taxon>
        <taxon>Geodiidae</taxon>
        <taxon>Geodia</taxon>
    </lineage>
</organism>
<evidence type="ECO:0000313" key="2">
    <source>
        <dbReference type="Proteomes" id="UP001174909"/>
    </source>
</evidence>
<sequence length="224" mass="24260">MIIRPHTLKLKAHWRNHPVSSNPLWNATFRVGEADLEHMALEAGDLPESLHGYQLARSGPLDNQEMAENGFNGSTADRFRSAGRIGGFMREFVPTADVSPASGTDFVGATVVHLFENPDQVSGWMSDIFVKDFEDNVGESVGSGQQIVSVQKVETDGFYDESVGLYVLQGGPAGLLSSTVIDFRVGRLLGVAFVGSIGEHDRTQLATDMALALEKRMVQIALGI</sequence>